<dbReference type="Pfam" id="PF00858">
    <property type="entry name" value="ASC"/>
    <property type="match status" value="2"/>
</dbReference>
<protein>
    <submittedName>
        <fullName evidence="13">Uncharacterized protein</fullName>
    </submittedName>
</protein>
<dbReference type="EMBL" id="JARBDR010000246">
    <property type="protein sequence ID" value="KAJ8317417.1"/>
    <property type="molecule type" value="Genomic_DNA"/>
</dbReference>
<keyword evidence="6" id="KW-0915">Sodium</keyword>
<evidence type="ECO:0000256" key="7">
    <source>
        <dbReference type="ARBA" id="ARBA00023065"/>
    </source>
</evidence>
<keyword evidence="9 11" id="KW-0739">Sodium transport</keyword>
<gene>
    <name evidence="13" type="ORF">KUTeg_005321</name>
</gene>
<evidence type="ECO:0000256" key="8">
    <source>
        <dbReference type="ARBA" id="ARBA00023136"/>
    </source>
</evidence>
<evidence type="ECO:0000256" key="12">
    <source>
        <dbReference type="SAM" id="Phobius"/>
    </source>
</evidence>
<dbReference type="InterPro" id="IPR001873">
    <property type="entry name" value="ENaC"/>
</dbReference>
<comment type="subcellular location">
    <subcellularLocation>
        <location evidence="1">Membrane</location>
        <topology evidence="1">Multi-pass membrane protein</topology>
    </subcellularLocation>
</comment>
<evidence type="ECO:0000256" key="1">
    <source>
        <dbReference type="ARBA" id="ARBA00004141"/>
    </source>
</evidence>
<dbReference type="PANTHER" id="PTHR11690">
    <property type="entry name" value="AMILORIDE-SENSITIVE SODIUM CHANNEL-RELATED"/>
    <property type="match status" value="1"/>
</dbReference>
<evidence type="ECO:0000256" key="5">
    <source>
        <dbReference type="ARBA" id="ARBA00022989"/>
    </source>
</evidence>
<accession>A0ABQ9FLB9</accession>
<organism evidence="13 14">
    <name type="scientific">Tegillarca granosa</name>
    <name type="common">Malaysian cockle</name>
    <name type="synonym">Anadara granosa</name>
    <dbReference type="NCBI Taxonomy" id="220873"/>
    <lineage>
        <taxon>Eukaryota</taxon>
        <taxon>Metazoa</taxon>
        <taxon>Spiralia</taxon>
        <taxon>Lophotrochozoa</taxon>
        <taxon>Mollusca</taxon>
        <taxon>Bivalvia</taxon>
        <taxon>Autobranchia</taxon>
        <taxon>Pteriomorphia</taxon>
        <taxon>Arcoida</taxon>
        <taxon>Arcoidea</taxon>
        <taxon>Arcidae</taxon>
        <taxon>Tegillarca</taxon>
    </lineage>
</organism>
<feature type="transmembrane region" description="Helical" evidence="12">
    <location>
        <begin position="39"/>
        <end position="66"/>
    </location>
</feature>
<dbReference type="Proteomes" id="UP001217089">
    <property type="component" value="Unassembled WGS sequence"/>
</dbReference>
<keyword evidence="3 11" id="KW-0894">Sodium channel</keyword>
<evidence type="ECO:0000256" key="9">
    <source>
        <dbReference type="ARBA" id="ARBA00023201"/>
    </source>
</evidence>
<evidence type="ECO:0000313" key="13">
    <source>
        <dbReference type="EMBL" id="KAJ8317417.1"/>
    </source>
</evidence>
<keyword evidence="10 11" id="KW-0407">Ion channel</keyword>
<evidence type="ECO:0000256" key="4">
    <source>
        <dbReference type="ARBA" id="ARBA00022692"/>
    </source>
</evidence>
<comment type="caution">
    <text evidence="13">The sequence shown here is derived from an EMBL/GenBank/DDBJ whole genome shotgun (WGS) entry which is preliminary data.</text>
</comment>
<evidence type="ECO:0000256" key="6">
    <source>
        <dbReference type="ARBA" id="ARBA00023053"/>
    </source>
</evidence>
<keyword evidence="8 12" id="KW-0472">Membrane</keyword>
<dbReference type="Gene3D" id="2.60.470.10">
    <property type="entry name" value="Acid-sensing ion channels like domains"/>
    <property type="match status" value="1"/>
</dbReference>
<evidence type="ECO:0000313" key="14">
    <source>
        <dbReference type="Proteomes" id="UP001217089"/>
    </source>
</evidence>
<evidence type="ECO:0000256" key="10">
    <source>
        <dbReference type="ARBA" id="ARBA00023303"/>
    </source>
</evidence>
<proteinExistence type="inferred from homology"/>
<name>A0ABQ9FLB9_TEGGR</name>
<keyword evidence="4 11" id="KW-0812">Transmembrane</keyword>
<keyword evidence="14" id="KW-1185">Reference proteome</keyword>
<keyword evidence="2 11" id="KW-0813">Transport</keyword>
<sequence>MSRKEGQQSLRSILQEMGENSTIHGIPRIVGSRHKSVRIIWLCLFLSITGFLIFQLTKLFAAYYSWPMKTSVSLEFSQLQFPAISFCNMNPIKKSINFTKFQTSEYGNCYTIESDKFTTRRTGSLYGLWLTLNLESDEYMTNFADAYGIKLIIHEPGTFPFPAEEGITINPNFETTIGLRMASTTWFI</sequence>
<comment type="similarity">
    <text evidence="11">Belongs to the amiloride-sensitive sodium channel (TC 1.A.6) family.</text>
</comment>
<dbReference type="PANTHER" id="PTHR11690:SF248">
    <property type="entry name" value="PICKPOCKET 17, ISOFORM A"/>
    <property type="match status" value="1"/>
</dbReference>
<keyword evidence="5 12" id="KW-1133">Transmembrane helix</keyword>
<evidence type="ECO:0000256" key="2">
    <source>
        <dbReference type="ARBA" id="ARBA00022448"/>
    </source>
</evidence>
<keyword evidence="7 11" id="KW-0406">Ion transport</keyword>
<evidence type="ECO:0000256" key="11">
    <source>
        <dbReference type="RuleBase" id="RU000679"/>
    </source>
</evidence>
<evidence type="ECO:0000256" key="3">
    <source>
        <dbReference type="ARBA" id="ARBA00022461"/>
    </source>
</evidence>
<reference evidence="13 14" key="1">
    <citation type="submission" date="2022-12" db="EMBL/GenBank/DDBJ databases">
        <title>Chromosome-level genome of Tegillarca granosa.</title>
        <authorList>
            <person name="Kim J."/>
        </authorList>
    </citation>
    <scope>NUCLEOTIDE SEQUENCE [LARGE SCALE GENOMIC DNA]</scope>
    <source>
        <strain evidence="13">Teg-2019</strain>
        <tissue evidence="13">Adductor muscle</tissue>
    </source>
</reference>